<sequence>IAIDGKVLRGSRTVDGRQVHLLAAYDTHTGIVLGQVQITAKSNEIPAFTPLLDLIIGQLGSLHGVVIVADAMHAQTAHARAVAQRGGALMVAVKANQPNLYRQLKALPWADVPIGDQQRDRGHGRRETRTVKALTVRTDGGLAFPHAQQAVRITRTRTIKGTTSRETAYYTVSLPAADAHPTDLAAFARNEWLIENSLHHVRDVTFREDAHKARTGSGPAVMATLRNTAIAYHRTAG</sequence>
<accession>A0ABX9W7U9</accession>
<name>A0ABX9W7U9_9ACTN</name>
<dbReference type="PANTHER" id="PTHR30298">
    <property type="entry name" value="H REPEAT-ASSOCIATED PREDICTED TRANSPOSASE"/>
    <property type="match status" value="1"/>
</dbReference>
<protein>
    <submittedName>
        <fullName evidence="2">ISAs1 family transposase</fullName>
    </submittedName>
</protein>
<evidence type="ECO:0000313" key="3">
    <source>
        <dbReference type="Proteomes" id="UP000280698"/>
    </source>
</evidence>
<dbReference type="InterPro" id="IPR002559">
    <property type="entry name" value="Transposase_11"/>
</dbReference>
<dbReference type="InterPro" id="IPR047647">
    <property type="entry name" value="ISAs1_transpos"/>
</dbReference>
<comment type="caution">
    <text evidence="2">The sequence shown here is derived from an EMBL/GenBank/DDBJ whole genome shotgun (WGS) entry which is preliminary data.</text>
</comment>
<organism evidence="2 3">
    <name type="scientific">Micromonospora solifontis</name>
    <dbReference type="NCBI Taxonomy" id="2487138"/>
    <lineage>
        <taxon>Bacteria</taxon>
        <taxon>Bacillati</taxon>
        <taxon>Actinomycetota</taxon>
        <taxon>Actinomycetes</taxon>
        <taxon>Micromonosporales</taxon>
        <taxon>Micromonosporaceae</taxon>
        <taxon>Micromonospora</taxon>
    </lineage>
</organism>
<feature type="non-terminal residue" evidence="2">
    <location>
        <position position="1"/>
    </location>
</feature>
<dbReference type="PANTHER" id="PTHR30298:SF0">
    <property type="entry name" value="PROTEIN YBFL-RELATED"/>
    <property type="match status" value="1"/>
</dbReference>
<dbReference type="EMBL" id="RJLN01000204">
    <property type="protein sequence ID" value="RNL82585.1"/>
    <property type="molecule type" value="Genomic_DNA"/>
</dbReference>
<dbReference type="Proteomes" id="UP000280698">
    <property type="component" value="Unassembled WGS sequence"/>
</dbReference>
<dbReference type="InterPro" id="IPR051698">
    <property type="entry name" value="Transposase_11-like"/>
</dbReference>
<feature type="domain" description="Transposase IS4-like" evidence="1">
    <location>
        <begin position="1"/>
        <end position="229"/>
    </location>
</feature>
<evidence type="ECO:0000313" key="2">
    <source>
        <dbReference type="EMBL" id="RNL82585.1"/>
    </source>
</evidence>
<dbReference type="RefSeq" id="WP_123243820.1">
    <property type="nucleotide sequence ID" value="NZ_JAAHBY010000204.1"/>
</dbReference>
<dbReference type="NCBIfam" id="NF033564">
    <property type="entry name" value="transpos_ISAs1"/>
    <property type="match status" value="1"/>
</dbReference>
<evidence type="ECO:0000259" key="1">
    <source>
        <dbReference type="Pfam" id="PF01609"/>
    </source>
</evidence>
<proteinExistence type="predicted"/>
<reference evidence="2 3" key="1">
    <citation type="submission" date="2018-11" db="EMBL/GenBank/DDBJ databases">
        <title>Micromonospora sp. PPF5-17, a new actinomycetes isolated from a hot spring soil.</title>
        <authorList>
            <person name="Thawai C."/>
        </authorList>
    </citation>
    <scope>NUCLEOTIDE SEQUENCE [LARGE SCALE GENOMIC DNA]</scope>
    <source>
        <strain evidence="2 3">PPF5-17</strain>
    </source>
</reference>
<keyword evidence="3" id="KW-1185">Reference proteome</keyword>
<gene>
    <name evidence="2" type="ORF">EFE23_27870</name>
</gene>
<feature type="non-terminal residue" evidence="2">
    <location>
        <position position="237"/>
    </location>
</feature>
<dbReference type="Pfam" id="PF01609">
    <property type="entry name" value="DDE_Tnp_1"/>
    <property type="match status" value="1"/>
</dbReference>